<evidence type="ECO:0000313" key="2">
    <source>
        <dbReference type="Proteomes" id="UP000661112"/>
    </source>
</evidence>
<dbReference type="Proteomes" id="UP000661112">
    <property type="component" value="Unassembled WGS sequence"/>
</dbReference>
<comment type="caution">
    <text evidence="1">The sequence shown here is derived from an EMBL/GenBank/DDBJ whole genome shotgun (WGS) entry which is preliminary data.</text>
</comment>
<name>A0ABR8DG73_9NOST</name>
<organism evidence="1 2">
    <name type="scientific">Anabaena azotica FACHB-119</name>
    <dbReference type="NCBI Taxonomy" id="947527"/>
    <lineage>
        <taxon>Bacteria</taxon>
        <taxon>Bacillati</taxon>
        <taxon>Cyanobacteriota</taxon>
        <taxon>Cyanophyceae</taxon>
        <taxon>Nostocales</taxon>
        <taxon>Nostocaceae</taxon>
        <taxon>Anabaena</taxon>
        <taxon>Anabaena azotica</taxon>
    </lineage>
</organism>
<keyword evidence="2" id="KW-1185">Reference proteome</keyword>
<proteinExistence type="predicted"/>
<dbReference type="EMBL" id="JACJSG010000070">
    <property type="protein sequence ID" value="MBD2505116.1"/>
    <property type="molecule type" value="Genomic_DNA"/>
</dbReference>
<dbReference type="RefSeq" id="WP_190479597.1">
    <property type="nucleotide sequence ID" value="NZ_JACJSG010000070.1"/>
</dbReference>
<evidence type="ECO:0000313" key="1">
    <source>
        <dbReference type="EMBL" id="MBD2505116.1"/>
    </source>
</evidence>
<sequence length="67" mass="7540">MQIDPYRIFPSVADVDHQRELLSSLLRATPQATVTSVAAGVLFKESLSSDEKVVSLRGINKNLWRHF</sequence>
<reference evidence="1 2" key="1">
    <citation type="journal article" date="2020" name="ISME J.">
        <title>Comparative genomics reveals insights into cyanobacterial evolution and habitat adaptation.</title>
        <authorList>
            <person name="Chen M.Y."/>
            <person name="Teng W.K."/>
            <person name="Zhao L."/>
            <person name="Hu C.X."/>
            <person name="Zhou Y.K."/>
            <person name="Han B.P."/>
            <person name="Song L.R."/>
            <person name="Shu W.S."/>
        </authorList>
    </citation>
    <scope>NUCLEOTIDE SEQUENCE [LARGE SCALE GENOMIC DNA]</scope>
    <source>
        <strain evidence="1 2">FACHB-119</strain>
    </source>
</reference>
<gene>
    <name evidence="1" type="ORF">H6G83_31700</name>
</gene>
<accession>A0ABR8DG73</accession>
<protein>
    <submittedName>
        <fullName evidence="1">Uncharacterized protein</fullName>
    </submittedName>
</protein>